<accession>A0A7X0IGB4</accession>
<dbReference type="AlphaFoldDB" id="A0A7X0IGB4"/>
<protein>
    <submittedName>
        <fullName evidence="4">Molecular chaperone GrpE (Heat shock protein)</fullName>
    </submittedName>
</protein>
<keyword evidence="4" id="KW-0346">Stress response</keyword>
<dbReference type="GO" id="GO:0000774">
    <property type="term" value="F:adenyl-nucleotide exchange factor activity"/>
    <property type="evidence" value="ECO:0007669"/>
    <property type="project" value="InterPro"/>
</dbReference>
<comment type="caution">
    <text evidence="4">The sequence shown here is derived from an EMBL/GenBank/DDBJ whole genome shotgun (WGS) entry which is preliminary data.</text>
</comment>
<evidence type="ECO:0000313" key="4">
    <source>
        <dbReference type="EMBL" id="MBB6474704.1"/>
    </source>
</evidence>
<reference evidence="4 5" key="1">
    <citation type="submission" date="2020-08" db="EMBL/GenBank/DDBJ databases">
        <title>Sequencing the genomes of 1000 actinobacteria strains.</title>
        <authorList>
            <person name="Klenk H.-P."/>
        </authorList>
    </citation>
    <scope>NUCLEOTIDE SEQUENCE [LARGE SCALE GENOMIC DNA]</scope>
    <source>
        <strain evidence="4 5">DSM 44936</strain>
    </source>
</reference>
<sequence length="249" mass="26201">MPPSGKEPQDPPSGGAPPSGRDTGPDEDAAPAAAEPYDTVKELTGRIEELVRQVAALTETARREHERAAHREQVIDRLHGENQQLRHGLLQEALAPVRAGLFRLHDTLSRESARWQGADPPAAELAGPLLAAAADEVAEVLGRAGAERAGVRPGDPYDAALHRPVRTVAVEAGADGTVAEVLTEAFTAGERVLRKAAVAVGRATQESGGEPAEESRDTESQNTPRESQNDDNDGTRFAGPDGGVEKGSE</sequence>
<evidence type="ECO:0000256" key="2">
    <source>
        <dbReference type="SAM" id="Coils"/>
    </source>
</evidence>
<name>A0A7X0IGB4_9ACTN</name>
<feature type="region of interest" description="Disordered" evidence="3">
    <location>
        <begin position="200"/>
        <end position="249"/>
    </location>
</feature>
<feature type="region of interest" description="Disordered" evidence="3">
    <location>
        <begin position="1"/>
        <end position="39"/>
    </location>
</feature>
<dbReference type="Pfam" id="PF01025">
    <property type="entry name" value="GrpE"/>
    <property type="match status" value="1"/>
</dbReference>
<dbReference type="InterPro" id="IPR000740">
    <property type="entry name" value="GrpE"/>
</dbReference>
<proteinExistence type="predicted"/>
<organism evidence="4 5">
    <name type="scientific">Sphaerisporangium rubeum</name>
    <dbReference type="NCBI Taxonomy" id="321317"/>
    <lineage>
        <taxon>Bacteria</taxon>
        <taxon>Bacillati</taxon>
        <taxon>Actinomycetota</taxon>
        <taxon>Actinomycetes</taxon>
        <taxon>Streptosporangiales</taxon>
        <taxon>Streptosporangiaceae</taxon>
        <taxon>Sphaerisporangium</taxon>
    </lineage>
</organism>
<keyword evidence="1" id="KW-0143">Chaperone</keyword>
<gene>
    <name evidence="4" type="ORF">BJ992_004135</name>
</gene>
<feature type="coiled-coil region" evidence="2">
    <location>
        <begin position="40"/>
        <end position="67"/>
    </location>
</feature>
<evidence type="ECO:0000256" key="1">
    <source>
        <dbReference type="ARBA" id="ARBA00023186"/>
    </source>
</evidence>
<dbReference type="RefSeq" id="WP_184983453.1">
    <property type="nucleotide sequence ID" value="NZ_JACHIU010000001.1"/>
</dbReference>
<dbReference type="EMBL" id="JACHIU010000001">
    <property type="protein sequence ID" value="MBB6474704.1"/>
    <property type="molecule type" value="Genomic_DNA"/>
</dbReference>
<dbReference type="GO" id="GO:0051087">
    <property type="term" value="F:protein-folding chaperone binding"/>
    <property type="evidence" value="ECO:0007669"/>
    <property type="project" value="InterPro"/>
</dbReference>
<feature type="compositionally biased region" description="Pro residues" evidence="3">
    <location>
        <begin position="1"/>
        <end position="15"/>
    </location>
</feature>
<dbReference type="GO" id="GO:0042803">
    <property type="term" value="F:protein homodimerization activity"/>
    <property type="evidence" value="ECO:0007669"/>
    <property type="project" value="InterPro"/>
</dbReference>
<dbReference type="GO" id="GO:0006457">
    <property type="term" value="P:protein folding"/>
    <property type="evidence" value="ECO:0007669"/>
    <property type="project" value="InterPro"/>
</dbReference>
<keyword evidence="2" id="KW-0175">Coiled coil</keyword>
<dbReference type="Proteomes" id="UP000555564">
    <property type="component" value="Unassembled WGS sequence"/>
</dbReference>
<evidence type="ECO:0000256" key="3">
    <source>
        <dbReference type="SAM" id="MobiDB-lite"/>
    </source>
</evidence>
<dbReference type="InterPro" id="IPR009012">
    <property type="entry name" value="GrpE_head"/>
</dbReference>
<dbReference type="Gene3D" id="2.30.22.10">
    <property type="entry name" value="Head domain of nucleotide exchange factor GrpE"/>
    <property type="match status" value="1"/>
</dbReference>
<evidence type="ECO:0000313" key="5">
    <source>
        <dbReference type="Proteomes" id="UP000555564"/>
    </source>
</evidence>
<dbReference type="SUPFAM" id="SSF51064">
    <property type="entry name" value="Head domain of nucleotide exchange factor GrpE"/>
    <property type="match status" value="1"/>
</dbReference>
<keyword evidence="5" id="KW-1185">Reference proteome</keyword>